<dbReference type="GO" id="GO:0043130">
    <property type="term" value="F:ubiquitin binding"/>
    <property type="evidence" value="ECO:0007669"/>
    <property type="project" value="InterPro"/>
</dbReference>
<dbReference type="SUPFAM" id="SSF46934">
    <property type="entry name" value="UBA-like"/>
    <property type="match status" value="1"/>
</dbReference>
<feature type="domain" description="CUE" evidence="3">
    <location>
        <begin position="364"/>
        <end position="408"/>
    </location>
</feature>
<feature type="signal peptide" evidence="2">
    <location>
        <begin position="1"/>
        <end position="24"/>
    </location>
</feature>
<feature type="non-terminal residue" evidence="5">
    <location>
        <position position="1"/>
    </location>
</feature>
<proteinExistence type="predicted"/>
<dbReference type="InterPro" id="IPR009060">
    <property type="entry name" value="UBA-like_sf"/>
</dbReference>
<dbReference type="Gene3D" id="1.10.8.10">
    <property type="entry name" value="DNA helicase RuvA subunit, C-terminal domain"/>
    <property type="match status" value="1"/>
</dbReference>
<feature type="compositionally biased region" description="Low complexity" evidence="1">
    <location>
        <begin position="338"/>
        <end position="349"/>
    </location>
</feature>
<gene>
    <name evidence="5" type="primary">LOC34617803</name>
</gene>
<evidence type="ECO:0000313" key="5">
    <source>
        <dbReference type="RefSeq" id="XP_026192624.1"/>
    </source>
</evidence>
<name>A0A6P6RYP4_9EIME</name>
<protein>
    <submittedName>
        <fullName evidence="5">Uncharacterized protein LOC34617803</fullName>
    </submittedName>
</protein>
<evidence type="ECO:0000256" key="1">
    <source>
        <dbReference type="SAM" id="MobiDB-lite"/>
    </source>
</evidence>
<evidence type="ECO:0000313" key="4">
    <source>
        <dbReference type="Proteomes" id="UP000515125"/>
    </source>
</evidence>
<feature type="chain" id="PRO_5028400495" evidence="2">
    <location>
        <begin position="25"/>
        <end position="569"/>
    </location>
</feature>
<accession>A0A6P6RYP4</accession>
<evidence type="ECO:0000259" key="3">
    <source>
        <dbReference type="PROSITE" id="PS51140"/>
    </source>
</evidence>
<reference evidence="5" key="1">
    <citation type="submission" date="2025-08" db="UniProtKB">
        <authorList>
            <consortium name="RefSeq"/>
        </authorList>
    </citation>
    <scope>IDENTIFICATION</scope>
</reference>
<dbReference type="OrthoDB" id="5577209at2759"/>
<organism evidence="4 5">
    <name type="scientific">Cyclospora cayetanensis</name>
    <dbReference type="NCBI Taxonomy" id="88456"/>
    <lineage>
        <taxon>Eukaryota</taxon>
        <taxon>Sar</taxon>
        <taxon>Alveolata</taxon>
        <taxon>Apicomplexa</taxon>
        <taxon>Conoidasida</taxon>
        <taxon>Coccidia</taxon>
        <taxon>Eucoccidiorida</taxon>
        <taxon>Eimeriorina</taxon>
        <taxon>Eimeriidae</taxon>
        <taxon>Cyclospora</taxon>
    </lineage>
</organism>
<feature type="compositionally biased region" description="Basic residues" evidence="1">
    <location>
        <begin position="553"/>
        <end position="563"/>
    </location>
</feature>
<sequence>CGVWAAQVETALLLLLHLREEALKQEILRDEALSRWLRSLLPQLTPLHELDRLSHCPIPLAIQKLLLRLFLRLAQLQQGDSQIQQQLRLPSTACLDVCLCWEAADADLSHAVAAALLAALKPAKRQQLADELREVIPSAIDHATGAISALSRRPERPLVPTRPAAEGGEGVQEAWQEAAAVALHALIDALATLRVATCCLPNAFALQLWEGFNDADGDTASTDRPGLNFMAQRLAAPKDPFSAPLRAAYAVTSQAPWYCASDSLLPLRLQQAAERVRRLACSCLVGASAAVSHNVRETLSQDSSTRQSRRSIQQAEDLLQHWGDSLLQLFEVHAQDSASVSSTAPAPSSGQAKQGDGRWALSQEDEATVQQLQEMLPSYGQGYLYLALREQKGDADEVVSLLMENMQPAALRNVPVKATLEDAAALLEAEEKGSAPPLGSTPDGADLERQILALAERAAEEALLEDSEVSGGSLYDDDADEELLLAQAAAAPFSPAETEAEESSSEEEKCKEVPAPGIPTKRLVSSALGRTPVRGGTLAARRKETNKASIGNHSRRNQRRRKIERCMGP</sequence>
<feature type="region of interest" description="Disordered" evidence="1">
    <location>
        <begin position="492"/>
        <end position="569"/>
    </location>
</feature>
<feature type="region of interest" description="Disordered" evidence="1">
    <location>
        <begin position="338"/>
        <end position="362"/>
    </location>
</feature>
<dbReference type="AlphaFoldDB" id="A0A6P6RYP4"/>
<keyword evidence="4" id="KW-1185">Reference proteome</keyword>
<dbReference type="GeneID" id="34617803"/>
<dbReference type="InterPro" id="IPR003892">
    <property type="entry name" value="CUE"/>
</dbReference>
<evidence type="ECO:0000256" key="2">
    <source>
        <dbReference type="SAM" id="SignalP"/>
    </source>
</evidence>
<dbReference type="RefSeq" id="XP_026192624.1">
    <property type="nucleotide sequence ID" value="XM_026336839.1"/>
</dbReference>
<dbReference type="Proteomes" id="UP000515125">
    <property type="component" value="Unplaced"/>
</dbReference>
<keyword evidence="2" id="KW-0732">Signal</keyword>
<dbReference type="PROSITE" id="PS51140">
    <property type="entry name" value="CUE"/>
    <property type="match status" value="1"/>
</dbReference>